<organism evidence="6 7">
    <name type="scientific">Dreissena polymorpha</name>
    <name type="common">Zebra mussel</name>
    <name type="synonym">Mytilus polymorpha</name>
    <dbReference type="NCBI Taxonomy" id="45954"/>
    <lineage>
        <taxon>Eukaryota</taxon>
        <taxon>Metazoa</taxon>
        <taxon>Spiralia</taxon>
        <taxon>Lophotrochozoa</taxon>
        <taxon>Mollusca</taxon>
        <taxon>Bivalvia</taxon>
        <taxon>Autobranchia</taxon>
        <taxon>Heteroconchia</taxon>
        <taxon>Euheterodonta</taxon>
        <taxon>Imparidentia</taxon>
        <taxon>Neoheterodontei</taxon>
        <taxon>Myida</taxon>
        <taxon>Dreissenoidea</taxon>
        <taxon>Dreissenidae</taxon>
        <taxon>Dreissena</taxon>
    </lineage>
</organism>
<dbReference type="PRINTS" id="PR00080">
    <property type="entry name" value="SDRFAMILY"/>
</dbReference>
<keyword evidence="7" id="KW-1185">Reference proteome</keyword>
<evidence type="ECO:0000256" key="3">
    <source>
        <dbReference type="ARBA" id="ARBA00023002"/>
    </source>
</evidence>
<dbReference type="InterPro" id="IPR002347">
    <property type="entry name" value="SDR_fam"/>
</dbReference>
<evidence type="ECO:0000313" key="7">
    <source>
        <dbReference type="Proteomes" id="UP000828390"/>
    </source>
</evidence>
<dbReference type="InterPro" id="IPR036291">
    <property type="entry name" value="NAD(P)-bd_dom_sf"/>
</dbReference>
<dbReference type="OrthoDB" id="7289984at2759"/>
<dbReference type="GO" id="GO:0004090">
    <property type="term" value="F:carbonyl reductase (NADPH) activity"/>
    <property type="evidence" value="ECO:0007669"/>
    <property type="project" value="UniProtKB-EC"/>
</dbReference>
<evidence type="ECO:0000313" key="6">
    <source>
        <dbReference type="EMBL" id="KAH3779341.1"/>
    </source>
</evidence>
<dbReference type="EC" id="1.1.1.184" evidence="4"/>
<reference evidence="6" key="2">
    <citation type="submission" date="2020-11" db="EMBL/GenBank/DDBJ databases">
        <authorList>
            <person name="McCartney M.A."/>
            <person name="Auch B."/>
            <person name="Kono T."/>
            <person name="Mallez S."/>
            <person name="Becker A."/>
            <person name="Gohl D.M."/>
            <person name="Silverstein K.A.T."/>
            <person name="Koren S."/>
            <person name="Bechman K.B."/>
            <person name="Herman A."/>
            <person name="Abrahante J.E."/>
            <person name="Garbe J."/>
        </authorList>
    </citation>
    <scope>NUCLEOTIDE SEQUENCE</scope>
    <source>
        <strain evidence="6">Duluth1</strain>
        <tissue evidence="6">Whole animal</tissue>
    </source>
</reference>
<evidence type="ECO:0000256" key="4">
    <source>
        <dbReference type="ARBA" id="ARBA00026118"/>
    </source>
</evidence>
<proteinExistence type="inferred from homology"/>
<dbReference type="PANTHER" id="PTHR43963">
    <property type="entry name" value="CARBONYL REDUCTASE 1-RELATED"/>
    <property type="match status" value="1"/>
</dbReference>
<keyword evidence="3" id="KW-0560">Oxidoreductase</keyword>
<dbReference type="SUPFAM" id="SSF51735">
    <property type="entry name" value="NAD(P)-binding Rossmann-fold domains"/>
    <property type="match status" value="1"/>
</dbReference>
<accession>A0A9D4EGK1</accession>
<reference evidence="6" key="1">
    <citation type="journal article" date="2019" name="bioRxiv">
        <title>The Genome of the Zebra Mussel, Dreissena polymorpha: A Resource for Invasive Species Research.</title>
        <authorList>
            <person name="McCartney M.A."/>
            <person name="Auch B."/>
            <person name="Kono T."/>
            <person name="Mallez S."/>
            <person name="Zhang Y."/>
            <person name="Obille A."/>
            <person name="Becker A."/>
            <person name="Abrahante J.E."/>
            <person name="Garbe J."/>
            <person name="Badalamenti J.P."/>
            <person name="Herman A."/>
            <person name="Mangelson H."/>
            <person name="Liachko I."/>
            <person name="Sullivan S."/>
            <person name="Sone E.D."/>
            <person name="Koren S."/>
            <person name="Silverstein K.A.T."/>
            <person name="Beckman K.B."/>
            <person name="Gohl D.M."/>
        </authorList>
    </citation>
    <scope>NUCLEOTIDE SEQUENCE</scope>
    <source>
        <strain evidence="6">Duluth1</strain>
        <tissue evidence="6">Whole animal</tissue>
    </source>
</reference>
<dbReference type="PRINTS" id="PR00081">
    <property type="entry name" value="GDHRDH"/>
</dbReference>
<dbReference type="PANTHER" id="PTHR43963:SF4">
    <property type="entry name" value="CARBONYL REDUCTASE (NADPH)"/>
    <property type="match status" value="1"/>
</dbReference>
<evidence type="ECO:0000256" key="1">
    <source>
        <dbReference type="ARBA" id="ARBA00006484"/>
    </source>
</evidence>
<dbReference type="Gene3D" id="3.40.50.720">
    <property type="entry name" value="NAD(P)-binding Rossmann-like Domain"/>
    <property type="match status" value="1"/>
</dbReference>
<dbReference type="Pfam" id="PF00106">
    <property type="entry name" value="adh_short"/>
    <property type="match status" value="2"/>
</dbReference>
<comment type="caution">
    <text evidence="6">The sequence shown here is derived from an EMBL/GenBank/DDBJ whole genome shotgun (WGS) entry which is preliminary data.</text>
</comment>
<evidence type="ECO:0000256" key="2">
    <source>
        <dbReference type="ARBA" id="ARBA00022857"/>
    </source>
</evidence>
<dbReference type="Proteomes" id="UP000828390">
    <property type="component" value="Unassembled WGS sequence"/>
</dbReference>
<dbReference type="InterPro" id="IPR045313">
    <property type="entry name" value="CBR1-like"/>
</dbReference>
<gene>
    <name evidence="6" type="ORF">DPMN_157143</name>
</gene>
<name>A0A9D4EGK1_DREPO</name>
<dbReference type="AlphaFoldDB" id="A0A9D4EGK1"/>
<dbReference type="EMBL" id="JAIWYP010000008">
    <property type="protein sequence ID" value="KAH3779341.1"/>
    <property type="molecule type" value="Genomic_DNA"/>
</dbReference>
<evidence type="ECO:0000256" key="5">
    <source>
        <dbReference type="RuleBase" id="RU000363"/>
    </source>
</evidence>
<dbReference type="InterPro" id="IPR020904">
    <property type="entry name" value="Sc_DH/Rdtase_CS"/>
</dbReference>
<dbReference type="PROSITE" id="PS00061">
    <property type="entry name" value="ADH_SHORT"/>
    <property type="match status" value="1"/>
</dbReference>
<comment type="similarity">
    <text evidence="1 5">Belongs to the short-chain dehydrogenases/reductases (SDR) family.</text>
</comment>
<keyword evidence="2" id="KW-0521">NADP</keyword>
<sequence>MSGSKRVAVVTGSNKGIGYAIVRGLCKQFQGDVILTARNEANGKAALKKLNAEGLKPVFHQLDITDVASVQRMRDFLHKNYGGLDVLVNNAAIAYKSAATEPFSEQAVVTMATNFWGTLNACNVLFPLLRPHARVINVSSRLGSSTASRCTQELQKRFLDTELSLAKVEQLMKEFVASAKAGNLKAKGWPEQAYGVSKIGVTLMTIVQQRQLNADKRPDIVVNSCCPGYVATDMTSHMGQKTIDEGADTPLYLALLPPNTASPKGEFVCERKITKIF</sequence>
<protein>
    <recommendedName>
        <fullName evidence="4">carbonyl reductase (NADPH)</fullName>
        <ecNumber evidence="4">1.1.1.184</ecNumber>
    </recommendedName>
</protein>
<dbReference type="CDD" id="cd05324">
    <property type="entry name" value="carb_red_PTCR-like_SDR_c"/>
    <property type="match status" value="1"/>
</dbReference>